<sequence length="318" mass="35840">MSDSHTPDNNPSPEDLAISVGEVALSSYSPAALTHLPQPRPADLPPDLDSSVFTFQDAFEDLLAVSQGNSLPDINARYQHSRMLRQMYPYGEPTWLWINRLQSQGLIRPPRGSHIIRASRTGWDELQKGLEQGAEELWRGFGDDPKSRDAVAEAGNIFRELLNQFSGAVNSASSSRDEQSNKNGEPGHFDDLYSAVKSTYADGQGAWDAFKKTINEDALRRINEFERQMEHKFKENKPPASTEKTFDQNEKETRSEWVDVFGYRHTTVKRKTYDDNGKETSSFTSTTIRPAEHNGADAVDNSHSNTDAVNKKNKGWFW</sequence>
<dbReference type="EMBL" id="JH126402">
    <property type="protein sequence ID" value="EGX91620.1"/>
    <property type="molecule type" value="Genomic_DNA"/>
</dbReference>
<dbReference type="VEuPathDB" id="FungiDB:CCM_05778"/>
<dbReference type="HOGENOM" id="CLU_058648_0_0_1"/>
<dbReference type="OrthoDB" id="4586300at2759"/>
<evidence type="ECO:0000313" key="3">
    <source>
        <dbReference type="Proteomes" id="UP000001610"/>
    </source>
</evidence>
<feature type="compositionally biased region" description="Polar residues" evidence="1">
    <location>
        <begin position="279"/>
        <end position="288"/>
    </location>
</feature>
<gene>
    <name evidence="2" type="ORF">CCM_05778</name>
</gene>
<feature type="region of interest" description="Disordered" evidence="1">
    <location>
        <begin position="169"/>
        <end position="190"/>
    </location>
</feature>
<reference evidence="2 3" key="1">
    <citation type="journal article" date="2011" name="Genome Biol.">
        <title>Genome sequence of the insect pathogenic fungus Cordyceps militaris, a valued traditional Chinese medicine.</title>
        <authorList>
            <person name="Zheng P."/>
            <person name="Xia Y."/>
            <person name="Xiao G."/>
            <person name="Xiong C."/>
            <person name="Hu X."/>
            <person name="Zhang S."/>
            <person name="Zheng H."/>
            <person name="Huang Y."/>
            <person name="Zhou Y."/>
            <person name="Wang S."/>
            <person name="Zhao G.P."/>
            <person name="Liu X."/>
            <person name="St Leger R.J."/>
            <person name="Wang C."/>
        </authorList>
    </citation>
    <scope>NUCLEOTIDE SEQUENCE [LARGE SCALE GENOMIC DNA]</scope>
    <source>
        <strain evidence="2 3">CM01</strain>
    </source>
</reference>
<dbReference type="Proteomes" id="UP000001610">
    <property type="component" value="Unassembled WGS sequence"/>
</dbReference>
<dbReference type="InParanoid" id="G3JH64"/>
<keyword evidence="3" id="KW-1185">Reference proteome</keyword>
<dbReference type="KEGG" id="cmt:CCM_05778"/>
<accession>G3JH64</accession>
<evidence type="ECO:0000256" key="1">
    <source>
        <dbReference type="SAM" id="MobiDB-lite"/>
    </source>
</evidence>
<dbReference type="GeneID" id="18167796"/>
<dbReference type="STRING" id="983644.G3JH64"/>
<protein>
    <submittedName>
        <fullName evidence="2">Uncharacterized protein</fullName>
    </submittedName>
</protein>
<feature type="region of interest" description="Disordered" evidence="1">
    <location>
        <begin position="232"/>
        <end position="251"/>
    </location>
</feature>
<dbReference type="eggNOG" id="ENOG502RJXY">
    <property type="taxonomic scope" value="Eukaryota"/>
</dbReference>
<dbReference type="OMA" id="GEPTWFW"/>
<name>G3JH64_CORMM</name>
<organism evidence="2 3">
    <name type="scientific">Cordyceps militaris (strain CM01)</name>
    <name type="common">Caterpillar fungus</name>
    <dbReference type="NCBI Taxonomy" id="983644"/>
    <lineage>
        <taxon>Eukaryota</taxon>
        <taxon>Fungi</taxon>
        <taxon>Dikarya</taxon>
        <taxon>Ascomycota</taxon>
        <taxon>Pezizomycotina</taxon>
        <taxon>Sordariomycetes</taxon>
        <taxon>Hypocreomycetidae</taxon>
        <taxon>Hypocreales</taxon>
        <taxon>Cordycipitaceae</taxon>
        <taxon>Cordyceps</taxon>
    </lineage>
</organism>
<feature type="compositionally biased region" description="Basic and acidic residues" evidence="1">
    <location>
        <begin position="175"/>
        <end position="190"/>
    </location>
</feature>
<dbReference type="AlphaFoldDB" id="G3JH64"/>
<feature type="region of interest" description="Disordered" evidence="1">
    <location>
        <begin position="273"/>
        <end position="307"/>
    </location>
</feature>
<evidence type="ECO:0000313" key="2">
    <source>
        <dbReference type="EMBL" id="EGX91620.1"/>
    </source>
</evidence>
<proteinExistence type="predicted"/>
<dbReference type="RefSeq" id="XP_006670985.1">
    <property type="nucleotide sequence ID" value="XM_006670922.1"/>
</dbReference>